<dbReference type="Proteomes" id="UP000015388">
    <property type="component" value="Plasmid pCmaris1"/>
</dbReference>
<evidence type="ECO:0000313" key="4">
    <source>
        <dbReference type="Proteomes" id="UP000015388"/>
    </source>
</evidence>
<dbReference type="KEGG" id="cmd:B841_12961"/>
<dbReference type="eggNOG" id="ENOG5030UTR">
    <property type="taxonomic scope" value="Bacteria"/>
</dbReference>
<organism evidence="3 4">
    <name type="scientific">Corynebacterium maris DSM 45190</name>
    <dbReference type="NCBI Taxonomy" id="1224163"/>
    <lineage>
        <taxon>Bacteria</taxon>
        <taxon>Bacillati</taxon>
        <taxon>Actinomycetota</taxon>
        <taxon>Actinomycetes</taxon>
        <taxon>Mycobacteriales</taxon>
        <taxon>Corynebacteriaceae</taxon>
        <taxon>Corynebacterium</taxon>
    </lineage>
</organism>
<evidence type="ECO:0000313" key="3">
    <source>
        <dbReference type="EMBL" id="AGS36037.1"/>
    </source>
</evidence>
<dbReference type="InterPro" id="IPR043733">
    <property type="entry name" value="DUF5677"/>
</dbReference>
<keyword evidence="2" id="KW-0812">Transmembrane</keyword>
<evidence type="ECO:0000256" key="2">
    <source>
        <dbReference type="SAM" id="Phobius"/>
    </source>
</evidence>
<reference evidence="3 4" key="1">
    <citation type="submission" date="2012-11" db="EMBL/GenBank/DDBJ databases">
        <title>The complete genome sequence of Corynebacterium maris Coryn-1 (=DSM 45190).</title>
        <authorList>
            <person name="Schaffert L."/>
            <person name="Albersmeier A."/>
            <person name="Kalinowski J."/>
            <person name="Ruckert C."/>
        </authorList>
    </citation>
    <scope>NUCLEOTIDE SEQUENCE [LARGE SCALE GENOMIC DNA]</scope>
    <source>
        <strain evidence="4">Coryn-1</strain>
        <plasmid evidence="4">Plasmid pCmaris1</plasmid>
    </source>
</reference>
<dbReference type="EMBL" id="CP003925">
    <property type="protein sequence ID" value="AGS36037.1"/>
    <property type="molecule type" value="Genomic_DNA"/>
</dbReference>
<dbReference type="HOGENOM" id="CLU_791584_0_0_11"/>
<dbReference type="RefSeq" id="WP_020935839.1">
    <property type="nucleotide sequence ID" value="NC_021920.1"/>
</dbReference>
<sequence>MKVEFSFESGLTTPKNAEKFEKIWAQFINKVQDDYQIDLDNQEMLRAHIAEHHGHVLNLMDIFWKSALDAVNWGSEILHEHLEEGSEDDARATLFTTLTGLGSRALLAFSEVSWLLRGGYPHGAFTRVRSLHELFIVAAILSEYGSPESEHPDLVDRYRRHHEVFANTTARDLIATDVPGITDTLNDGVLDKLDTRKKELIATYGKKFATTWGWAAPLFPNEFPSFIGLNRLVMPSLTAYYGIASEHVHASSAGLIDAGEPDEAGAMGFNGGPSTEDLGFPAILAATFLLAVVGAIVPVEIHDPKTGKKIDTGRRMLEVLARLHQEILNAWDKKPAESDSGDAESAEEGS</sequence>
<keyword evidence="2" id="KW-0472">Membrane</keyword>
<feature type="region of interest" description="Disordered" evidence="1">
    <location>
        <begin position="331"/>
        <end position="350"/>
    </location>
</feature>
<proteinExistence type="predicted"/>
<gene>
    <name evidence="3" type="ORF">B841_12961</name>
</gene>
<keyword evidence="4" id="KW-1185">Reference proteome</keyword>
<feature type="compositionally biased region" description="Acidic residues" evidence="1">
    <location>
        <begin position="339"/>
        <end position="350"/>
    </location>
</feature>
<keyword evidence="3" id="KW-0614">Plasmid</keyword>
<protein>
    <submittedName>
        <fullName evidence="3">Uncharacterized protein</fullName>
    </submittedName>
</protein>
<keyword evidence="2" id="KW-1133">Transmembrane helix</keyword>
<feature type="transmembrane region" description="Helical" evidence="2">
    <location>
        <begin position="278"/>
        <end position="299"/>
    </location>
</feature>
<dbReference type="AlphaFoldDB" id="S5SY33"/>
<evidence type="ECO:0000256" key="1">
    <source>
        <dbReference type="SAM" id="MobiDB-lite"/>
    </source>
</evidence>
<accession>S5SY33</accession>
<dbReference type="Pfam" id="PF18928">
    <property type="entry name" value="DUF5677"/>
    <property type="match status" value="1"/>
</dbReference>
<geneLocation type="plasmid" evidence="3 4">
    <name>pCmaris1</name>
</geneLocation>
<name>S5SY33_9CORY</name>